<evidence type="ECO:0000313" key="3">
    <source>
        <dbReference type="EMBL" id="TYQ05036.1"/>
    </source>
</evidence>
<dbReference type="Gene3D" id="2.60.40.420">
    <property type="entry name" value="Cupredoxins - blue copper proteins"/>
    <property type="match status" value="1"/>
</dbReference>
<gene>
    <name evidence="3" type="ORF">FNL38_103387</name>
</gene>
<evidence type="ECO:0000259" key="2">
    <source>
        <dbReference type="Pfam" id="PF13473"/>
    </source>
</evidence>
<feature type="chain" id="PRO_5039500751" evidence="1">
    <location>
        <begin position="20"/>
        <end position="126"/>
    </location>
</feature>
<comment type="caution">
    <text evidence="3">The sequence shown here is derived from an EMBL/GenBank/DDBJ whole genome shotgun (WGS) entry which is preliminary data.</text>
</comment>
<dbReference type="EMBL" id="VNIQ01000003">
    <property type="protein sequence ID" value="TYQ05036.1"/>
    <property type="molecule type" value="Genomic_DNA"/>
</dbReference>
<dbReference type="AlphaFoldDB" id="A0A652YR43"/>
<name>A0A652YR43_NOCGL</name>
<feature type="signal peptide" evidence="1">
    <location>
        <begin position="1"/>
        <end position="19"/>
    </location>
</feature>
<proteinExistence type="predicted"/>
<evidence type="ECO:0000256" key="1">
    <source>
        <dbReference type="SAM" id="SignalP"/>
    </source>
</evidence>
<reference evidence="3" key="1">
    <citation type="submission" date="2019-07" db="EMBL/GenBank/DDBJ databases">
        <title>Genomic Encyclopedia of Type Strains, Phase IV (KMG-IV): sequencing the most valuable type-strain genomes for metagenomic binning, comparative biology and taxonomic classification.</title>
        <authorList>
            <person name="Goeker M."/>
        </authorList>
    </citation>
    <scope>NUCLEOTIDE SEQUENCE</scope>
    <source>
        <strain evidence="3">DSM 44596</strain>
    </source>
</reference>
<dbReference type="PROSITE" id="PS51257">
    <property type="entry name" value="PROKAR_LIPOPROTEIN"/>
    <property type="match status" value="1"/>
</dbReference>
<accession>A0A652YR43</accession>
<dbReference type="Pfam" id="PF13473">
    <property type="entry name" value="Cupredoxin_1"/>
    <property type="match status" value="1"/>
</dbReference>
<dbReference type="InterPro" id="IPR008972">
    <property type="entry name" value="Cupredoxin"/>
</dbReference>
<keyword evidence="1" id="KW-0732">Signal</keyword>
<dbReference type="SUPFAM" id="SSF49503">
    <property type="entry name" value="Cupredoxins"/>
    <property type="match status" value="1"/>
</dbReference>
<sequence>MRRIVAAIAALFLSTFALIGCGDTSTDSHGNHSAEMGVTAANAQAAEIVINGFEYSTPAPVMPGQTVTVRNNTDDEHSVTSDTPGLFDVIVNENEVARLTAPEEPGSYAFHCTYFSDMHGTLTVED</sequence>
<dbReference type="InterPro" id="IPR028096">
    <property type="entry name" value="EfeO_Cupredoxin"/>
</dbReference>
<feature type="domain" description="EfeO-type cupredoxin-like" evidence="2">
    <location>
        <begin position="32"/>
        <end position="124"/>
    </location>
</feature>
<organism evidence="3">
    <name type="scientific">Nocardia globerula</name>
    <dbReference type="NCBI Taxonomy" id="1818"/>
    <lineage>
        <taxon>Bacteria</taxon>
        <taxon>Bacillati</taxon>
        <taxon>Actinomycetota</taxon>
        <taxon>Actinomycetes</taxon>
        <taxon>Mycobacteriales</taxon>
        <taxon>Nocardiaceae</taxon>
        <taxon>Nocardia</taxon>
    </lineage>
</organism>
<protein>
    <submittedName>
        <fullName evidence="3">Plastocyanin</fullName>
    </submittedName>
</protein>